<dbReference type="Proteomes" id="UP000324705">
    <property type="component" value="Chromosome 7B"/>
</dbReference>
<comment type="catalytic activity">
    <reaction evidence="9">
        <text>(2R)-3-phosphoglycerate + ATP = (2R)-3-phospho-glyceroyl phosphate + ADP</text>
        <dbReference type="Rhea" id="RHEA:14801"/>
        <dbReference type="ChEBI" id="CHEBI:30616"/>
        <dbReference type="ChEBI" id="CHEBI:57604"/>
        <dbReference type="ChEBI" id="CHEBI:58272"/>
        <dbReference type="ChEBI" id="CHEBI:456216"/>
        <dbReference type="EC" id="2.7.2.3"/>
    </reaction>
</comment>
<evidence type="ECO:0000256" key="6">
    <source>
        <dbReference type="ARBA" id="ARBA00022777"/>
    </source>
</evidence>
<dbReference type="EMBL" id="LT934124">
    <property type="protein sequence ID" value="VAI92250.1"/>
    <property type="molecule type" value="Genomic_DNA"/>
</dbReference>
<dbReference type="AlphaFoldDB" id="A0A9R1C4Q6"/>
<keyword evidence="4 9" id="KW-0808">Transferase</keyword>
<sequence>MANDCIGEEVEKLATALPDGGVLLLENVRFYKEEEKNDPEFAKKLASVADLYVNDAFGTAHRAHASTEGVTKYLRPAVAGFLMQKVYIAEVALVHELLKPFHCYYLQYQYK</sequence>
<dbReference type="GO" id="GO:0004618">
    <property type="term" value="F:phosphoglycerate kinase activity"/>
    <property type="evidence" value="ECO:0007669"/>
    <property type="project" value="UniProtKB-EC"/>
</dbReference>
<evidence type="ECO:0000313" key="11">
    <source>
        <dbReference type="EMBL" id="VAI92250.1"/>
    </source>
</evidence>
<dbReference type="Gramene" id="TRITD7Bv1G199100.3">
    <property type="protein sequence ID" value="TRITD7Bv1G199100.3"/>
    <property type="gene ID" value="TRITD7Bv1G199100"/>
</dbReference>
<dbReference type="PANTHER" id="PTHR11406:SF27">
    <property type="entry name" value="PHOSPHOGLYCERATE KINASE 3, CYTOSOLIC"/>
    <property type="match status" value="1"/>
</dbReference>
<keyword evidence="8" id="KW-0460">Magnesium</keyword>
<dbReference type="InterPro" id="IPR001576">
    <property type="entry name" value="Phosphoglycerate_kinase"/>
</dbReference>
<protein>
    <recommendedName>
        <fullName evidence="3 9">Phosphoglycerate kinase</fullName>
        <ecNumber evidence="3 9">2.7.2.3</ecNumber>
    </recommendedName>
</protein>
<comment type="similarity">
    <text evidence="2 9">Belongs to the phosphoglycerate kinase family.</text>
</comment>
<evidence type="ECO:0000256" key="1">
    <source>
        <dbReference type="ARBA" id="ARBA00001946"/>
    </source>
</evidence>
<dbReference type="PANTHER" id="PTHR11406">
    <property type="entry name" value="PHOSPHOGLYCERATE KINASE"/>
    <property type="match status" value="1"/>
</dbReference>
<dbReference type="Pfam" id="PF00162">
    <property type="entry name" value="PGK"/>
    <property type="match status" value="1"/>
</dbReference>
<dbReference type="GO" id="GO:0005524">
    <property type="term" value="F:ATP binding"/>
    <property type="evidence" value="ECO:0007669"/>
    <property type="project" value="UniProtKB-KW"/>
</dbReference>
<dbReference type="SUPFAM" id="SSF53748">
    <property type="entry name" value="Phosphoglycerate kinase"/>
    <property type="match status" value="1"/>
</dbReference>
<evidence type="ECO:0000256" key="9">
    <source>
        <dbReference type="RuleBase" id="RU000532"/>
    </source>
</evidence>
<evidence type="ECO:0000256" key="7">
    <source>
        <dbReference type="ARBA" id="ARBA00022840"/>
    </source>
</evidence>
<dbReference type="Gene3D" id="3.40.50.1260">
    <property type="entry name" value="Phosphoglycerate kinase, N-terminal domain"/>
    <property type="match status" value="1"/>
</dbReference>
<dbReference type="InterPro" id="IPR015824">
    <property type="entry name" value="Phosphoglycerate_kinase_N"/>
</dbReference>
<comment type="cofactor">
    <cofactor evidence="1">
        <name>Mg(2+)</name>
        <dbReference type="ChEBI" id="CHEBI:18420"/>
    </cofactor>
</comment>
<comment type="subunit">
    <text evidence="10">Monomer.</text>
</comment>
<keyword evidence="5" id="KW-0547">Nucleotide-binding</keyword>
<reference evidence="11 12" key="1">
    <citation type="submission" date="2017-09" db="EMBL/GenBank/DDBJ databases">
        <authorList>
            <consortium name="International Durum Wheat Genome Sequencing Consortium (IDWGSC)"/>
            <person name="Milanesi L."/>
        </authorList>
    </citation>
    <scope>NUCLEOTIDE SEQUENCE [LARGE SCALE GENOMIC DNA]</scope>
    <source>
        <strain evidence="12">cv. Svevo</strain>
    </source>
</reference>
<keyword evidence="6 9" id="KW-0418">Kinase</keyword>
<organism evidence="11 12">
    <name type="scientific">Triticum turgidum subsp. durum</name>
    <name type="common">Durum wheat</name>
    <name type="synonym">Triticum durum</name>
    <dbReference type="NCBI Taxonomy" id="4567"/>
    <lineage>
        <taxon>Eukaryota</taxon>
        <taxon>Viridiplantae</taxon>
        <taxon>Streptophyta</taxon>
        <taxon>Embryophyta</taxon>
        <taxon>Tracheophyta</taxon>
        <taxon>Spermatophyta</taxon>
        <taxon>Magnoliopsida</taxon>
        <taxon>Liliopsida</taxon>
        <taxon>Poales</taxon>
        <taxon>Poaceae</taxon>
        <taxon>BOP clade</taxon>
        <taxon>Pooideae</taxon>
        <taxon>Triticodae</taxon>
        <taxon>Triticeae</taxon>
        <taxon>Triticinae</taxon>
        <taxon>Triticum</taxon>
    </lineage>
</organism>
<name>A0A9R1C4Q6_TRITD</name>
<dbReference type="PRINTS" id="PR00477">
    <property type="entry name" value="PHGLYCKINASE"/>
</dbReference>
<evidence type="ECO:0000256" key="8">
    <source>
        <dbReference type="ARBA" id="ARBA00022842"/>
    </source>
</evidence>
<dbReference type="InterPro" id="IPR036043">
    <property type="entry name" value="Phosphoglycerate_kinase_sf"/>
</dbReference>
<evidence type="ECO:0000256" key="4">
    <source>
        <dbReference type="ARBA" id="ARBA00022679"/>
    </source>
</evidence>
<dbReference type="GO" id="GO:0043531">
    <property type="term" value="F:ADP binding"/>
    <property type="evidence" value="ECO:0007669"/>
    <property type="project" value="TreeGrafter"/>
</dbReference>
<gene>
    <name evidence="11" type="ORF">TRITD_7Bv1G199100</name>
</gene>
<accession>A0A9R1C4Q6</accession>
<keyword evidence="7" id="KW-0067">ATP-binding</keyword>
<evidence type="ECO:0000256" key="10">
    <source>
        <dbReference type="RuleBase" id="RU000696"/>
    </source>
</evidence>
<dbReference type="GO" id="GO:0006094">
    <property type="term" value="P:gluconeogenesis"/>
    <property type="evidence" value="ECO:0007669"/>
    <property type="project" value="TreeGrafter"/>
</dbReference>
<keyword evidence="12" id="KW-1185">Reference proteome</keyword>
<proteinExistence type="inferred from homology"/>
<evidence type="ECO:0000256" key="2">
    <source>
        <dbReference type="ARBA" id="ARBA00008982"/>
    </source>
</evidence>
<dbReference type="GO" id="GO:0005829">
    <property type="term" value="C:cytosol"/>
    <property type="evidence" value="ECO:0007669"/>
    <property type="project" value="TreeGrafter"/>
</dbReference>
<evidence type="ECO:0000313" key="12">
    <source>
        <dbReference type="Proteomes" id="UP000324705"/>
    </source>
</evidence>
<evidence type="ECO:0000256" key="3">
    <source>
        <dbReference type="ARBA" id="ARBA00013061"/>
    </source>
</evidence>
<evidence type="ECO:0000256" key="5">
    <source>
        <dbReference type="ARBA" id="ARBA00022741"/>
    </source>
</evidence>
<dbReference type="GO" id="GO:0006096">
    <property type="term" value="P:glycolytic process"/>
    <property type="evidence" value="ECO:0007669"/>
    <property type="project" value="InterPro"/>
</dbReference>
<dbReference type="EC" id="2.7.2.3" evidence="3 9"/>